<dbReference type="InterPro" id="IPR052564">
    <property type="entry name" value="N-acetyltrans/Recomb-assoc"/>
</dbReference>
<dbReference type="Proteomes" id="UP000606935">
    <property type="component" value="Unassembled WGS sequence"/>
</dbReference>
<dbReference type="InterPro" id="IPR000182">
    <property type="entry name" value="GNAT_dom"/>
</dbReference>
<dbReference type="AlphaFoldDB" id="A0A918DL77"/>
<gene>
    <name evidence="2" type="ORF">GCM10010982_32570</name>
</gene>
<organism evidence="2 3">
    <name type="scientific">Bowmanella pacifica</name>
    <dbReference type="NCBI Taxonomy" id="502051"/>
    <lineage>
        <taxon>Bacteria</taxon>
        <taxon>Pseudomonadati</taxon>
        <taxon>Pseudomonadota</taxon>
        <taxon>Gammaproteobacteria</taxon>
        <taxon>Alteromonadales</taxon>
        <taxon>Alteromonadaceae</taxon>
        <taxon>Bowmanella</taxon>
    </lineage>
</organism>
<dbReference type="SUPFAM" id="SSF55729">
    <property type="entry name" value="Acyl-CoA N-acyltransferases (Nat)"/>
    <property type="match status" value="1"/>
</dbReference>
<sequence length="158" mass="18005">MAIKIRRYRPEDAKALTDIFYAAVHGPALEYYSQAQADAWAPMPKNYAAWQARFDCHPPFVALQGDKLVGFMTLEPDGHIDVAYSHPAHQRQGIATALYHHLQAQALTLHLPMLYVEASYLARPFFAKQGFSLVRENQVERGGQILVNFSMQKRLKYN</sequence>
<protein>
    <submittedName>
        <fullName evidence="2">GCN5 family N-acetyltransferase</fullName>
    </submittedName>
</protein>
<reference evidence="2" key="1">
    <citation type="journal article" date="2014" name="Int. J. Syst. Evol. Microbiol.">
        <title>Complete genome sequence of Corynebacterium casei LMG S-19264T (=DSM 44701T), isolated from a smear-ripened cheese.</title>
        <authorList>
            <consortium name="US DOE Joint Genome Institute (JGI-PGF)"/>
            <person name="Walter F."/>
            <person name="Albersmeier A."/>
            <person name="Kalinowski J."/>
            <person name="Ruckert C."/>
        </authorList>
    </citation>
    <scope>NUCLEOTIDE SEQUENCE</scope>
    <source>
        <strain evidence="2">CGMCC 1.7086</strain>
    </source>
</reference>
<dbReference type="CDD" id="cd04301">
    <property type="entry name" value="NAT_SF"/>
    <property type="match status" value="1"/>
</dbReference>
<dbReference type="Pfam" id="PF13673">
    <property type="entry name" value="Acetyltransf_10"/>
    <property type="match status" value="1"/>
</dbReference>
<reference evidence="2" key="2">
    <citation type="submission" date="2020-09" db="EMBL/GenBank/DDBJ databases">
        <authorList>
            <person name="Sun Q."/>
            <person name="Zhou Y."/>
        </authorList>
    </citation>
    <scope>NUCLEOTIDE SEQUENCE</scope>
    <source>
        <strain evidence="2">CGMCC 1.7086</strain>
    </source>
</reference>
<dbReference type="RefSeq" id="WP_188697608.1">
    <property type="nucleotide sequence ID" value="NZ_BMLS01000006.1"/>
</dbReference>
<evidence type="ECO:0000313" key="2">
    <source>
        <dbReference type="EMBL" id="GGO73018.1"/>
    </source>
</evidence>
<evidence type="ECO:0000259" key="1">
    <source>
        <dbReference type="PROSITE" id="PS51186"/>
    </source>
</evidence>
<dbReference type="GO" id="GO:0016747">
    <property type="term" value="F:acyltransferase activity, transferring groups other than amino-acyl groups"/>
    <property type="evidence" value="ECO:0007669"/>
    <property type="project" value="InterPro"/>
</dbReference>
<dbReference type="InterPro" id="IPR016181">
    <property type="entry name" value="Acyl_CoA_acyltransferase"/>
</dbReference>
<dbReference type="EMBL" id="BMLS01000006">
    <property type="protein sequence ID" value="GGO73018.1"/>
    <property type="molecule type" value="Genomic_DNA"/>
</dbReference>
<keyword evidence="3" id="KW-1185">Reference proteome</keyword>
<comment type="caution">
    <text evidence="2">The sequence shown here is derived from an EMBL/GenBank/DDBJ whole genome shotgun (WGS) entry which is preliminary data.</text>
</comment>
<dbReference type="PANTHER" id="PTHR43451">
    <property type="entry name" value="ACETYLTRANSFERASE (GNAT) FAMILY PROTEIN"/>
    <property type="match status" value="1"/>
</dbReference>
<dbReference type="PANTHER" id="PTHR43451:SF1">
    <property type="entry name" value="ACETYLTRANSFERASE"/>
    <property type="match status" value="1"/>
</dbReference>
<name>A0A918DL77_9ALTE</name>
<feature type="domain" description="N-acetyltransferase" evidence="1">
    <location>
        <begin position="3"/>
        <end position="156"/>
    </location>
</feature>
<dbReference type="Gene3D" id="3.40.630.30">
    <property type="match status" value="1"/>
</dbReference>
<proteinExistence type="predicted"/>
<dbReference type="PROSITE" id="PS51186">
    <property type="entry name" value="GNAT"/>
    <property type="match status" value="1"/>
</dbReference>
<accession>A0A918DL77</accession>
<evidence type="ECO:0000313" key="3">
    <source>
        <dbReference type="Proteomes" id="UP000606935"/>
    </source>
</evidence>